<dbReference type="Proteomes" id="UP000265520">
    <property type="component" value="Unassembled WGS sequence"/>
</dbReference>
<keyword evidence="2" id="KW-1185">Reference proteome</keyword>
<accession>A0A392U0W9</accession>
<protein>
    <submittedName>
        <fullName evidence="1">Uncharacterized protein</fullName>
    </submittedName>
</protein>
<evidence type="ECO:0000313" key="2">
    <source>
        <dbReference type="Proteomes" id="UP000265520"/>
    </source>
</evidence>
<proteinExistence type="predicted"/>
<evidence type="ECO:0000313" key="1">
    <source>
        <dbReference type="EMBL" id="MCI67093.1"/>
    </source>
</evidence>
<name>A0A392U0W9_9FABA</name>
<dbReference type="AlphaFoldDB" id="A0A392U0W9"/>
<organism evidence="1 2">
    <name type="scientific">Trifolium medium</name>
    <dbReference type="NCBI Taxonomy" id="97028"/>
    <lineage>
        <taxon>Eukaryota</taxon>
        <taxon>Viridiplantae</taxon>
        <taxon>Streptophyta</taxon>
        <taxon>Embryophyta</taxon>
        <taxon>Tracheophyta</taxon>
        <taxon>Spermatophyta</taxon>
        <taxon>Magnoliopsida</taxon>
        <taxon>eudicotyledons</taxon>
        <taxon>Gunneridae</taxon>
        <taxon>Pentapetalae</taxon>
        <taxon>rosids</taxon>
        <taxon>fabids</taxon>
        <taxon>Fabales</taxon>
        <taxon>Fabaceae</taxon>
        <taxon>Papilionoideae</taxon>
        <taxon>50 kb inversion clade</taxon>
        <taxon>NPAAA clade</taxon>
        <taxon>Hologalegina</taxon>
        <taxon>IRL clade</taxon>
        <taxon>Trifolieae</taxon>
        <taxon>Trifolium</taxon>
    </lineage>
</organism>
<dbReference type="EMBL" id="LXQA010708826">
    <property type="protein sequence ID" value="MCI67093.1"/>
    <property type="molecule type" value="Genomic_DNA"/>
</dbReference>
<sequence length="50" mass="5787">MDKFLNDDGNSPKKNLVLCCRWRKARRLHGARRRLNVDEAFASAVCARRA</sequence>
<reference evidence="1 2" key="1">
    <citation type="journal article" date="2018" name="Front. Plant Sci.">
        <title>Red Clover (Trifolium pratense) and Zigzag Clover (T. medium) - A Picture of Genomic Similarities and Differences.</title>
        <authorList>
            <person name="Dluhosova J."/>
            <person name="Istvanek J."/>
            <person name="Nedelnik J."/>
            <person name="Repkova J."/>
        </authorList>
    </citation>
    <scope>NUCLEOTIDE SEQUENCE [LARGE SCALE GENOMIC DNA]</scope>
    <source>
        <strain evidence="2">cv. 10/8</strain>
        <tissue evidence="1">Leaf</tissue>
    </source>
</reference>
<feature type="non-terminal residue" evidence="1">
    <location>
        <position position="50"/>
    </location>
</feature>
<comment type="caution">
    <text evidence="1">The sequence shown here is derived from an EMBL/GenBank/DDBJ whole genome shotgun (WGS) entry which is preliminary data.</text>
</comment>